<evidence type="ECO:0000256" key="1">
    <source>
        <dbReference type="SAM" id="MobiDB-lite"/>
    </source>
</evidence>
<protein>
    <submittedName>
        <fullName evidence="2">Uncharacterized protein</fullName>
    </submittedName>
</protein>
<comment type="caution">
    <text evidence="2">The sequence shown here is derived from an EMBL/GenBank/DDBJ whole genome shotgun (WGS) entry which is preliminary data.</text>
</comment>
<feature type="compositionally biased region" description="Basic and acidic residues" evidence="1">
    <location>
        <begin position="192"/>
        <end position="201"/>
    </location>
</feature>
<evidence type="ECO:0000313" key="2">
    <source>
        <dbReference type="EMBL" id="KAK8238079.1"/>
    </source>
</evidence>
<evidence type="ECO:0000313" key="3">
    <source>
        <dbReference type="Proteomes" id="UP001492380"/>
    </source>
</evidence>
<feature type="region of interest" description="Disordered" evidence="1">
    <location>
        <begin position="166"/>
        <end position="201"/>
    </location>
</feature>
<reference evidence="2 3" key="1">
    <citation type="submission" date="2024-04" db="EMBL/GenBank/DDBJ databases">
        <title>Phyllosticta paracitricarpa is synonymous to the EU quarantine fungus P. citricarpa based on phylogenomic analyses.</title>
        <authorList>
            <consortium name="Lawrence Berkeley National Laboratory"/>
            <person name="Van Ingen-Buijs V.A."/>
            <person name="Van Westerhoven A.C."/>
            <person name="Haridas S."/>
            <person name="Skiadas P."/>
            <person name="Martin F."/>
            <person name="Groenewald J.Z."/>
            <person name="Crous P.W."/>
            <person name="Seidl M.F."/>
        </authorList>
    </citation>
    <scope>NUCLEOTIDE SEQUENCE [LARGE SCALE GENOMIC DNA]</scope>
    <source>
        <strain evidence="2 3">CBS 123374</strain>
    </source>
</reference>
<proteinExistence type="predicted"/>
<gene>
    <name evidence="2" type="ORF">HDK90DRAFT_212847</name>
</gene>
<organism evidence="2 3">
    <name type="scientific">Phyllosticta capitalensis</name>
    <dbReference type="NCBI Taxonomy" id="121624"/>
    <lineage>
        <taxon>Eukaryota</taxon>
        <taxon>Fungi</taxon>
        <taxon>Dikarya</taxon>
        <taxon>Ascomycota</taxon>
        <taxon>Pezizomycotina</taxon>
        <taxon>Dothideomycetes</taxon>
        <taxon>Dothideomycetes incertae sedis</taxon>
        <taxon>Botryosphaeriales</taxon>
        <taxon>Phyllostictaceae</taxon>
        <taxon>Phyllosticta</taxon>
    </lineage>
</organism>
<dbReference type="Proteomes" id="UP001492380">
    <property type="component" value="Unassembled WGS sequence"/>
</dbReference>
<accession>A0ABR1YTA5</accession>
<dbReference type="EMBL" id="JBBWRZ010000004">
    <property type="protein sequence ID" value="KAK8238079.1"/>
    <property type="molecule type" value="Genomic_DNA"/>
</dbReference>
<sequence>MNHFITATHLEAMVPKMKALRSFVECSFPFLIRGCLAKEPRVVITGLTIGLIYFARTRPPILHKSPASPASNFSIQRPTSFENLPLPVVLSTLKSQARPDSGISSPLFISSRGNGLHHSHVHSERPPAKMPVIFDDSDLELNDLLARLSPEMLEQLLAAVLLHEETTDSREDNAGPTEMGEVDELENPLAEETAREPDSREDVAGHIEMEDHRVGWPRLVSLRPYHFEDVLHHLFATGQLDAEIPRWREIVDATRHIMGRYFIPLYKMQYGEQVIQGPGLRTEAIPIFRVIVEGWGTDVPDWQRALVDVVEMLRAEGLDCGATHLHVEIVYRFMPYSFHHGW</sequence>
<keyword evidence="3" id="KW-1185">Reference proteome</keyword>
<name>A0ABR1YTA5_9PEZI</name>